<evidence type="ECO:0000256" key="9">
    <source>
        <dbReference type="SAM" id="Phobius"/>
    </source>
</evidence>
<dbReference type="GO" id="GO:0006123">
    <property type="term" value="P:mitochondrial electron transport, cytochrome c to oxygen"/>
    <property type="evidence" value="ECO:0007669"/>
    <property type="project" value="TreeGrafter"/>
</dbReference>
<dbReference type="Gene3D" id="1.10.287.70">
    <property type="match status" value="1"/>
</dbReference>
<evidence type="ECO:0000256" key="5">
    <source>
        <dbReference type="ARBA" id="ARBA00022967"/>
    </source>
</evidence>
<feature type="domain" description="Heme-copper oxidase subunit III family profile" evidence="10">
    <location>
        <begin position="4"/>
        <end position="264"/>
    </location>
</feature>
<accession>A0A6B9WCU0</accession>
<comment type="subcellular location">
    <subcellularLocation>
        <location evidence="1">Membrane</location>
        <topology evidence="1">Multi-pass membrane protein</topology>
    </subcellularLocation>
</comment>
<dbReference type="PROSITE" id="PS50253">
    <property type="entry name" value="COX3"/>
    <property type="match status" value="1"/>
</dbReference>
<organism evidence="11">
    <name type="scientific">Blattisocius tarsalis</name>
    <dbReference type="NCBI Taxonomy" id="1609195"/>
    <lineage>
        <taxon>Eukaryota</taxon>
        <taxon>Metazoa</taxon>
        <taxon>Ecdysozoa</taxon>
        <taxon>Arthropoda</taxon>
        <taxon>Chelicerata</taxon>
        <taxon>Arachnida</taxon>
        <taxon>Acari</taxon>
        <taxon>Parasitiformes</taxon>
        <taxon>Mesostigmata</taxon>
        <taxon>Gamasina</taxon>
        <taxon>Phytoseioidea</taxon>
        <taxon>Blattisociidae</taxon>
        <taxon>Blattisocius</taxon>
    </lineage>
</organism>
<dbReference type="GO" id="GO:0016020">
    <property type="term" value="C:membrane"/>
    <property type="evidence" value="ECO:0007669"/>
    <property type="project" value="UniProtKB-SubCell"/>
</dbReference>
<name>A0A6B9WCU0_9ACAR</name>
<dbReference type="InterPro" id="IPR033945">
    <property type="entry name" value="Cyt_c_oxase_su3_dom"/>
</dbReference>
<dbReference type="GO" id="GO:0005739">
    <property type="term" value="C:mitochondrion"/>
    <property type="evidence" value="ECO:0007669"/>
    <property type="project" value="TreeGrafter"/>
</dbReference>
<dbReference type="CDD" id="cd01665">
    <property type="entry name" value="Cyt_c_Oxidase_III"/>
    <property type="match status" value="1"/>
</dbReference>
<dbReference type="InterPro" id="IPR000298">
    <property type="entry name" value="Cyt_c_oxidase-like_su3"/>
</dbReference>
<evidence type="ECO:0000256" key="4">
    <source>
        <dbReference type="ARBA" id="ARBA00022692"/>
    </source>
</evidence>
<keyword evidence="6 9" id="KW-1133">Transmembrane helix</keyword>
<feature type="transmembrane region" description="Helical" evidence="9">
    <location>
        <begin position="134"/>
        <end position="154"/>
    </location>
</feature>
<evidence type="ECO:0000256" key="6">
    <source>
        <dbReference type="ARBA" id="ARBA00022989"/>
    </source>
</evidence>
<gene>
    <name evidence="11" type="primary">cox3</name>
</gene>
<proteinExistence type="inferred from homology"/>
<geneLocation type="mitochondrion" evidence="11"/>
<evidence type="ECO:0000256" key="8">
    <source>
        <dbReference type="RuleBase" id="RU003375"/>
    </source>
</evidence>
<evidence type="ECO:0000259" key="10">
    <source>
        <dbReference type="PROSITE" id="PS50253"/>
    </source>
</evidence>
<evidence type="ECO:0000256" key="2">
    <source>
        <dbReference type="ARBA" id="ARBA00010581"/>
    </source>
</evidence>
<dbReference type="SUPFAM" id="SSF81452">
    <property type="entry name" value="Cytochrome c oxidase subunit III-like"/>
    <property type="match status" value="1"/>
</dbReference>
<dbReference type="PANTHER" id="PTHR11403:SF7">
    <property type="entry name" value="CYTOCHROME C OXIDASE SUBUNIT 3"/>
    <property type="match status" value="1"/>
</dbReference>
<dbReference type="Gene3D" id="1.20.120.80">
    <property type="entry name" value="Cytochrome c oxidase, subunit III, four-helix bundle"/>
    <property type="match status" value="1"/>
</dbReference>
<feature type="transmembrane region" description="Helical" evidence="9">
    <location>
        <begin position="81"/>
        <end position="105"/>
    </location>
</feature>
<dbReference type="RefSeq" id="YP_009731526.1">
    <property type="nucleotide sequence ID" value="NC_046027.1"/>
</dbReference>
<dbReference type="InterPro" id="IPR024791">
    <property type="entry name" value="Cyt_c/ubiquinol_Oxase_su3"/>
</dbReference>
<feature type="transmembrane region" description="Helical" evidence="9">
    <location>
        <begin position="199"/>
        <end position="223"/>
    </location>
</feature>
<dbReference type="PANTHER" id="PTHR11403">
    <property type="entry name" value="CYTOCHROME C OXIDASE SUBUNIT III"/>
    <property type="match status" value="1"/>
</dbReference>
<feature type="transmembrane region" description="Helical" evidence="9">
    <location>
        <begin position="16"/>
        <end position="35"/>
    </location>
</feature>
<evidence type="ECO:0000256" key="3">
    <source>
        <dbReference type="ARBA" id="ARBA00015944"/>
    </source>
</evidence>
<evidence type="ECO:0000313" key="11">
    <source>
        <dbReference type="EMBL" id="QHQ98569.1"/>
    </source>
</evidence>
<dbReference type="AlphaFoldDB" id="A0A6B9WCU0"/>
<dbReference type="EMBL" id="MK270529">
    <property type="protein sequence ID" value="QHQ98569.1"/>
    <property type="molecule type" value="Genomic_DNA"/>
</dbReference>
<keyword evidence="4 8" id="KW-0812">Transmembrane</keyword>
<evidence type="ECO:0000256" key="1">
    <source>
        <dbReference type="ARBA" id="ARBA00004141"/>
    </source>
</evidence>
<dbReference type="GeneID" id="44151063"/>
<dbReference type="Pfam" id="PF00510">
    <property type="entry name" value="COX3"/>
    <property type="match status" value="1"/>
</dbReference>
<evidence type="ECO:0000256" key="7">
    <source>
        <dbReference type="ARBA" id="ARBA00023136"/>
    </source>
</evidence>
<dbReference type="InterPro" id="IPR013833">
    <property type="entry name" value="Cyt_c_oxidase_su3_a-hlx"/>
</dbReference>
<feature type="transmembrane region" description="Helical" evidence="9">
    <location>
        <begin position="243"/>
        <end position="262"/>
    </location>
</feature>
<keyword evidence="7 9" id="KW-0472">Membrane</keyword>
<reference evidence="11" key="1">
    <citation type="journal article" date="2019" name="Zool. Scr.">
        <title>Mitochondrial genome reorganization characterizes various lineages of mesostigmatid mites (Acari: Parasitiformes).</title>
        <authorList>
            <person name="Li W.-N."/>
            <person name="Shao R."/>
            <person name="Zhang Q."/>
            <person name="Deng W."/>
            <person name="Xue X.-F."/>
        </authorList>
    </citation>
    <scope>NUCLEOTIDE SEQUENCE</scope>
</reference>
<dbReference type="GO" id="GO:0004129">
    <property type="term" value="F:cytochrome-c oxidase activity"/>
    <property type="evidence" value="ECO:0007669"/>
    <property type="project" value="InterPro"/>
</dbReference>
<feature type="transmembrane region" description="Helical" evidence="9">
    <location>
        <begin position="161"/>
        <end position="179"/>
    </location>
</feature>
<protein>
    <recommendedName>
        <fullName evidence="3 8">Cytochrome c oxidase subunit 3</fullName>
    </recommendedName>
</protein>
<keyword evidence="8 11" id="KW-0496">Mitochondrion</keyword>
<comment type="similarity">
    <text evidence="2 8">Belongs to the cytochrome c oxidase subunit 3 family.</text>
</comment>
<dbReference type="InterPro" id="IPR035973">
    <property type="entry name" value="Cyt_c_oxidase_su3-like_sf"/>
</dbReference>
<keyword evidence="5" id="KW-1278">Translocase</keyword>
<sequence length="264" mass="31394">MLKKFHFFHILDNSPWPLLISFNGLNSMTSFLLFLTTHNLYSKLLSIFNMIMLLTCATLWWRDVLRESYLQGHHTYKVMSIMKMGMALFIISEIMLFSSFFWSYFYSCLAPEPEVGMIWPPNGILPLNPFEIPLLNTLILLGSGATVTWSHFAFITSNYKTSFMTLKLTIALGMIFTILQYMEYNMSLFNINDSVYSSLFYMITGLHGTHVIIGAMFMLFNLYRMYFSQMNLNHHFSLEASIWYWHFVDIIWLYLYTFMYWWHF</sequence>
<comment type="function">
    <text evidence="8">Component of the cytochrome c oxidase, the last enzyme in the mitochondrial electron transport chain which drives oxidative phosphorylation. The respiratory chain contains 3 multisubunit complexes succinate dehydrogenase (complex II, CII), ubiquinol-cytochrome c oxidoreductase (cytochrome b-c1 complex, complex III, CIII) and cytochrome c oxidase (complex IV, CIV), that cooperate to transfer electrons derived from NADH and succinate to molecular oxygen, creating an electrochemical gradient over the inner membrane that drives transmembrane transport and the ATP synthase. Cytochrome c oxidase is the component of the respiratory chain that catalyzes the reduction of oxygen to water. Electrons originating from reduced cytochrome c in the intermembrane space (IMS) are transferred via the dinuclear copper A center (CU(A)) of subunit 2 and heme A of subunit 1 to the active site in subunit 1, a binuclear center (BNC) formed by heme A3 and copper B (CU(B)). The BNC reduces molecular oxygen to 2 water molecules using 4 electrons from cytochrome c in the IMS and 4 protons from the mitochondrial matrix.</text>
</comment>